<feature type="domain" description="Isochorismatase-like" evidence="2">
    <location>
        <begin position="17"/>
        <end position="179"/>
    </location>
</feature>
<dbReference type="Proteomes" id="UP001549366">
    <property type="component" value="Unassembled WGS sequence"/>
</dbReference>
<dbReference type="Pfam" id="PF00857">
    <property type="entry name" value="Isochorismatase"/>
    <property type="match status" value="1"/>
</dbReference>
<evidence type="ECO:0000256" key="1">
    <source>
        <dbReference type="ARBA" id="ARBA00022801"/>
    </source>
</evidence>
<protein>
    <submittedName>
        <fullName evidence="3">Nicotinamidase-related amidase</fullName>
    </submittedName>
</protein>
<accession>A0ABV2SEJ3</accession>
<gene>
    <name evidence="3" type="ORF">V5J35_001016</name>
</gene>
<sequence length="185" mass="20725">MMVNQLRFGAIADDAFHVAIDMQRMFAEPGTFFCPDFPSIIPVVGKITALQPENTVFTRYVKPDREEMTGALWQECYRQWVSSTLGSLNSEMFDLIDPLLRFIPPANVVEKTTYSAFESNAFTELLDKRQPDTLIFTGVKTNYCVLATVLASVDKHYRTIVVTDGVAGSTAETQMAVKKNSFCTL</sequence>
<dbReference type="CDD" id="cd00431">
    <property type="entry name" value="cysteine_hydrolases"/>
    <property type="match status" value="1"/>
</dbReference>
<evidence type="ECO:0000313" key="3">
    <source>
        <dbReference type="EMBL" id="MET4755824.1"/>
    </source>
</evidence>
<evidence type="ECO:0000259" key="2">
    <source>
        <dbReference type="Pfam" id="PF00857"/>
    </source>
</evidence>
<dbReference type="RefSeq" id="WP_354010205.1">
    <property type="nucleotide sequence ID" value="NZ_JBEWTA010000001.1"/>
</dbReference>
<dbReference type="Gene3D" id="3.40.50.850">
    <property type="entry name" value="Isochorismatase-like"/>
    <property type="match status" value="1"/>
</dbReference>
<dbReference type="EMBL" id="JBEWTB010000002">
    <property type="protein sequence ID" value="MET4755824.1"/>
    <property type="molecule type" value="Genomic_DNA"/>
</dbReference>
<name>A0ABV2SEJ3_9GAMM</name>
<dbReference type="InterPro" id="IPR036380">
    <property type="entry name" value="Isochorismatase-like_sf"/>
</dbReference>
<dbReference type="SUPFAM" id="SSF52499">
    <property type="entry name" value="Isochorismatase-like hydrolases"/>
    <property type="match status" value="1"/>
</dbReference>
<dbReference type="PANTHER" id="PTHR43540">
    <property type="entry name" value="PEROXYUREIDOACRYLATE/UREIDOACRYLATE AMIDOHYDROLASE-RELATED"/>
    <property type="match status" value="1"/>
</dbReference>
<keyword evidence="1" id="KW-0378">Hydrolase</keyword>
<comment type="caution">
    <text evidence="3">The sequence shown here is derived from an EMBL/GenBank/DDBJ whole genome shotgun (WGS) entry which is preliminary data.</text>
</comment>
<reference evidence="3 4" key="1">
    <citation type="submission" date="2024-06" db="EMBL/GenBank/DDBJ databases">
        <title>Genomic Encyclopedia of Type Strains, Phase V (KMG-V): Genome sequencing to study the core and pangenomes of soil and plant-associated prokaryotes.</title>
        <authorList>
            <person name="Whitman W."/>
        </authorList>
    </citation>
    <scope>NUCLEOTIDE SEQUENCE [LARGE SCALE GENOMIC DNA]</scope>
    <source>
        <strain evidence="3 4">NE40</strain>
    </source>
</reference>
<dbReference type="InterPro" id="IPR050272">
    <property type="entry name" value="Isochorismatase-like_hydrls"/>
</dbReference>
<dbReference type="InterPro" id="IPR000868">
    <property type="entry name" value="Isochorismatase-like_dom"/>
</dbReference>
<dbReference type="PANTHER" id="PTHR43540:SF6">
    <property type="entry name" value="ISOCHORISMATASE-LIKE DOMAIN-CONTAINING PROTEIN"/>
    <property type="match status" value="1"/>
</dbReference>
<keyword evidence="4" id="KW-1185">Reference proteome</keyword>
<organism evidence="3 4">
    <name type="scientific">Endozoicomonas lisbonensis</name>
    <dbReference type="NCBI Taxonomy" id="3120522"/>
    <lineage>
        <taxon>Bacteria</taxon>
        <taxon>Pseudomonadati</taxon>
        <taxon>Pseudomonadota</taxon>
        <taxon>Gammaproteobacteria</taxon>
        <taxon>Oceanospirillales</taxon>
        <taxon>Endozoicomonadaceae</taxon>
        <taxon>Endozoicomonas</taxon>
    </lineage>
</organism>
<proteinExistence type="predicted"/>
<evidence type="ECO:0000313" key="4">
    <source>
        <dbReference type="Proteomes" id="UP001549366"/>
    </source>
</evidence>